<dbReference type="InterPro" id="IPR008145">
    <property type="entry name" value="GK/Ca_channel_bsu"/>
</dbReference>
<evidence type="ECO:0000313" key="15">
    <source>
        <dbReference type="Proteomes" id="UP000249762"/>
    </source>
</evidence>
<evidence type="ECO:0000256" key="9">
    <source>
        <dbReference type="ARBA" id="ARBA00022840"/>
    </source>
</evidence>
<evidence type="ECO:0000256" key="7">
    <source>
        <dbReference type="ARBA" id="ARBA00022741"/>
    </source>
</evidence>
<gene>
    <name evidence="12" type="primary">gmk</name>
    <name evidence="14" type="ORF">DNK47_01145</name>
</gene>
<dbReference type="PROSITE" id="PS00856">
    <property type="entry name" value="GUANYLATE_KINASE_1"/>
    <property type="match status" value="1"/>
</dbReference>
<keyword evidence="8 12" id="KW-0418">Kinase</keyword>
<dbReference type="RefSeq" id="WP_112665177.1">
    <property type="nucleotide sequence ID" value="NZ_QKVO01000002.1"/>
</dbReference>
<dbReference type="SUPFAM" id="SSF52540">
    <property type="entry name" value="P-loop containing nucleoside triphosphate hydrolases"/>
    <property type="match status" value="1"/>
</dbReference>
<dbReference type="Gene3D" id="3.30.63.10">
    <property type="entry name" value="Guanylate Kinase phosphate binding domain"/>
    <property type="match status" value="1"/>
</dbReference>
<dbReference type="AlphaFoldDB" id="A0A328PNB6"/>
<dbReference type="InterPro" id="IPR027417">
    <property type="entry name" value="P-loop_NTPase"/>
</dbReference>
<dbReference type="NCBIfam" id="TIGR03263">
    <property type="entry name" value="guanyl_kin"/>
    <property type="match status" value="1"/>
</dbReference>
<dbReference type="PANTHER" id="PTHR23117:SF13">
    <property type="entry name" value="GUANYLATE KINASE"/>
    <property type="match status" value="1"/>
</dbReference>
<evidence type="ECO:0000256" key="12">
    <source>
        <dbReference type="HAMAP-Rule" id="MF_00328"/>
    </source>
</evidence>
<accession>A0A328PNB6</accession>
<dbReference type="GO" id="GO:0005829">
    <property type="term" value="C:cytosol"/>
    <property type="evidence" value="ECO:0007669"/>
    <property type="project" value="TreeGrafter"/>
</dbReference>
<dbReference type="InterPro" id="IPR008144">
    <property type="entry name" value="Guanylate_kin-like_dom"/>
</dbReference>
<reference evidence="15" key="1">
    <citation type="submission" date="2018-06" db="EMBL/GenBank/DDBJ databases">
        <authorList>
            <person name="Martinez Ocampo F."/>
            <person name="Quiroz Castaneda R.E."/>
            <person name="Rojas Lopez X."/>
        </authorList>
    </citation>
    <scope>NUCLEOTIDE SEQUENCE [LARGE SCALE GENOMIC DNA]</scope>
    <source>
        <strain evidence="15">INIFAP02</strain>
    </source>
</reference>
<dbReference type="InterPro" id="IPR020590">
    <property type="entry name" value="Guanylate_kinase_CS"/>
</dbReference>
<evidence type="ECO:0000256" key="11">
    <source>
        <dbReference type="ARBA" id="ARBA00048594"/>
    </source>
</evidence>
<dbReference type="Gene3D" id="3.40.50.300">
    <property type="entry name" value="P-loop containing nucleotide triphosphate hydrolases"/>
    <property type="match status" value="1"/>
</dbReference>
<dbReference type="CDD" id="cd00071">
    <property type="entry name" value="GMPK"/>
    <property type="match status" value="1"/>
</dbReference>
<evidence type="ECO:0000256" key="1">
    <source>
        <dbReference type="ARBA" id="ARBA00003531"/>
    </source>
</evidence>
<evidence type="ECO:0000256" key="8">
    <source>
        <dbReference type="ARBA" id="ARBA00022777"/>
    </source>
</evidence>
<evidence type="ECO:0000313" key="14">
    <source>
        <dbReference type="EMBL" id="RAO95215.1"/>
    </source>
</evidence>
<sequence>MRYKNKIFIVCGPSGVGKKTLLSELVKIEKFNLAVNISYTTRTPREGEENGKDYYFISKPRFEDLIKRESFLEYAHFFGQYYGTLWKSLEKLIEAGKNIILEIETDGFNQLRKKLSSFVSIFIYPPSMDNLKTRLEARETEKEQEIKDRLEKGKQEMQELPNFQYKVLNDSIERSLTELTEIFNKELGFAEK</sequence>
<dbReference type="SMART" id="SM00072">
    <property type="entry name" value="GuKc"/>
    <property type="match status" value="1"/>
</dbReference>
<evidence type="ECO:0000256" key="5">
    <source>
        <dbReference type="ARBA" id="ARBA00016296"/>
    </source>
</evidence>
<dbReference type="FunFam" id="3.30.63.10:FF:000002">
    <property type="entry name" value="Guanylate kinase 1"/>
    <property type="match status" value="1"/>
</dbReference>
<keyword evidence="15" id="KW-1185">Reference proteome</keyword>
<dbReference type="EMBL" id="QKVO01000002">
    <property type="protein sequence ID" value="RAO95215.1"/>
    <property type="molecule type" value="Genomic_DNA"/>
</dbReference>
<evidence type="ECO:0000256" key="2">
    <source>
        <dbReference type="ARBA" id="ARBA00004496"/>
    </source>
</evidence>
<dbReference type="Proteomes" id="UP000249762">
    <property type="component" value="Unassembled WGS sequence"/>
</dbReference>
<dbReference type="HAMAP" id="MF_00328">
    <property type="entry name" value="Guanylate_kinase"/>
    <property type="match status" value="1"/>
</dbReference>
<name>A0A328PNB6_9MOLU</name>
<evidence type="ECO:0000256" key="10">
    <source>
        <dbReference type="ARBA" id="ARBA00030128"/>
    </source>
</evidence>
<comment type="catalytic activity">
    <reaction evidence="11 12">
        <text>GMP + ATP = GDP + ADP</text>
        <dbReference type="Rhea" id="RHEA:20780"/>
        <dbReference type="ChEBI" id="CHEBI:30616"/>
        <dbReference type="ChEBI" id="CHEBI:58115"/>
        <dbReference type="ChEBI" id="CHEBI:58189"/>
        <dbReference type="ChEBI" id="CHEBI:456216"/>
        <dbReference type="EC" id="2.7.4.8"/>
    </reaction>
</comment>
<dbReference type="GO" id="GO:0004385">
    <property type="term" value="F:GMP kinase activity"/>
    <property type="evidence" value="ECO:0007669"/>
    <property type="project" value="UniProtKB-UniRule"/>
</dbReference>
<comment type="function">
    <text evidence="1 12">Essential for recycling GMP and indirectly, cGMP.</text>
</comment>
<keyword evidence="7 12" id="KW-0547">Nucleotide-binding</keyword>
<dbReference type="OrthoDB" id="9808150at2"/>
<proteinExistence type="inferred from homology"/>
<evidence type="ECO:0000256" key="6">
    <source>
        <dbReference type="ARBA" id="ARBA00022679"/>
    </source>
</evidence>
<dbReference type="GO" id="GO:0005524">
    <property type="term" value="F:ATP binding"/>
    <property type="evidence" value="ECO:0007669"/>
    <property type="project" value="UniProtKB-UniRule"/>
</dbReference>
<comment type="caution">
    <text evidence="14">The sequence shown here is derived from an EMBL/GenBank/DDBJ whole genome shotgun (WGS) entry which is preliminary data.</text>
</comment>
<keyword evidence="9 12" id="KW-0067">ATP-binding</keyword>
<feature type="binding site" evidence="12">
    <location>
        <begin position="12"/>
        <end position="19"/>
    </location>
    <ligand>
        <name>ATP</name>
        <dbReference type="ChEBI" id="CHEBI:30616"/>
    </ligand>
</feature>
<evidence type="ECO:0000259" key="13">
    <source>
        <dbReference type="PROSITE" id="PS50052"/>
    </source>
</evidence>
<dbReference type="PROSITE" id="PS50052">
    <property type="entry name" value="GUANYLATE_KINASE_2"/>
    <property type="match status" value="1"/>
</dbReference>
<dbReference type="Pfam" id="PF00625">
    <property type="entry name" value="Guanylate_kin"/>
    <property type="match status" value="1"/>
</dbReference>
<evidence type="ECO:0000256" key="3">
    <source>
        <dbReference type="ARBA" id="ARBA00005790"/>
    </source>
</evidence>
<comment type="similarity">
    <text evidence="3 12">Belongs to the guanylate kinase family.</text>
</comment>
<keyword evidence="6 12" id="KW-0808">Transferase</keyword>
<feature type="domain" description="Guanylate kinase-like" evidence="13">
    <location>
        <begin position="5"/>
        <end position="184"/>
    </location>
</feature>
<keyword evidence="12" id="KW-0963">Cytoplasm</keyword>
<comment type="subcellular location">
    <subcellularLocation>
        <location evidence="2 12">Cytoplasm</location>
    </subcellularLocation>
</comment>
<dbReference type="InterPro" id="IPR017665">
    <property type="entry name" value="Guanylate_kinase"/>
</dbReference>
<dbReference type="PANTHER" id="PTHR23117">
    <property type="entry name" value="GUANYLATE KINASE-RELATED"/>
    <property type="match status" value="1"/>
</dbReference>
<protein>
    <recommendedName>
        <fullName evidence="5 12">Guanylate kinase</fullName>
        <ecNumber evidence="4 12">2.7.4.8</ecNumber>
    </recommendedName>
    <alternativeName>
        <fullName evidence="10 12">GMP kinase</fullName>
    </alternativeName>
</protein>
<organism evidence="14 15">
    <name type="scientific">Mycoplasma wenyonii</name>
    <dbReference type="NCBI Taxonomy" id="65123"/>
    <lineage>
        <taxon>Bacteria</taxon>
        <taxon>Bacillati</taxon>
        <taxon>Mycoplasmatota</taxon>
        <taxon>Mollicutes</taxon>
        <taxon>Mycoplasmataceae</taxon>
        <taxon>Mycoplasma</taxon>
    </lineage>
</organism>
<dbReference type="EC" id="2.7.4.8" evidence="4 12"/>
<evidence type="ECO:0000256" key="4">
    <source>
        <dbReference type="ARBA" id="ARBA00012961"/>
    </source>
</evidence>